<dbReference type="GeneID" id="8851057"/>
<dbReference type="InterPro" id="IPR007052">
    <property type="entry name" value="CS_dom"/>
</dbReference>
<keyword evidence="5" id="KW-1185">Reference proteome</keyword>
<protein>
    <submittedName>
        <fullName evidence="4">Nuclear migration protein NudC</fullName>
    </submittedName>
</protein>
<dbReference type="InterPro" id="IPR037898">
    <property type="entry name" value="NudC_fam"/>
</dbReference>
<evidence type="ECO:0000313" key="4">
    <source>
        <dbReference type="EMBL" id="EFC40417.1"/>
    </source>
</evidence>
<dbReference type="Gene3D" id="2.60.40.790">
    <property type="match status" value="1"/>
</dbReference>
<dbReference type="Proteomes" id="UP000006671">
    <property type="component" value="Unassembled WGS sequence"/>
</dbReference>
<keyword evidence="2" id="KW-0963">Cytoplasm</keyword>
<dbReference type="Pfam" id="PF04969">
    <property type="entry name" value="CS"/>
    <property type="match status" value="1"/>
</dbReference>
<dbReference type="GO" id="GO:0051082">
    <property type="term" value="F:unfolded protein binding"/>
    <property type="evidence" value="ECO:0007669"/>
    <property type="project" value="TreeGrafter"/>
</dbReference>
<dbReference type="STRING" id="5762.D2VRM1"/>
<evidence type="ECO:0000313" key="5">
    <source>
        <dbReference type="Proteomes" id="UP000006671"/>
    </source>
</evidence>
<proteinExistence type="predicted"/>
<dbReference type="OMA" id="YWQIEDK"/>
<comment type="subcellular location">
    <subcellularLocation>
        <location evidence="1">Cytoplasm</location>
    </subcellularLocation>
</comment>
<evidence type="ECO:0000256" key="1">
    <source>
        <dbReference type="ARBA" id="ARBA00004496"/>
    </source>
</evidence>
<feature type="domain" description="CS" evidence="3">
    <location>
        <begin position="23"/>
        <end position="112"/>
    </location>
</feature>
<dbReference type="InParanoid" id="D2VRM1"/>
<dbReference type="VEuPathDB" id="AmoebaDB:NAEGRDRAFT_71634"/>
<sequence length="191" mass="21600">MSSSTDQTLLTPVQGGATGPTCLENTKYKWTQDITSIMIVIPFENPITTKTVKVNFEKKSIKVTVVGIEQPIIQGKLCKEVDEDECYWQIEDKKELIINLQKVVGIWWDYVIEGHPKINTSVIDPPQASMSDLNPEMRSTVEKMLFDQAAKATGGKTSEDRIREENIRKLKGMHPNIDFSGMDFSKAQFNM</sequence>
<dbReference type="OrthoDB" id="416217at2759"/>
<dbReference type="AlphaFoldDB" id="D2VRM1"/>
<gene>
    <name evidence="4" type="ORF">NAEGRDRAFT_71634</name>
</gene>
<dbReference type="EMBL" id="GG738892">
    <property type="protein sequence ID" value="EFC40417.1"/>
    <property type="molecule type" value="Genomic_DNA"/>
</dbReference>
<reference evidence="4 5" key="1">
    <citation type="journal article" date="2010" name="Cell">
        <title>The genome of Naegleria gruberi illuminates early eukaryotic versatility.</title>
        <authorList>
            <person name="Fritz-Laylin L.K."/>
            <person name="Prochnik S.E."/>
            <person name="Ginger M.L."/>
            <person name="Dacks J.B."/>
            <person name="Carpenter M.L."/>
            <person name="Field M.C."/>
            <person name="Kuo A."/>
            <person name="Paredez A."/>
            <person name="Chapman J."/>
            <person name="Pham J."/>
            <person name="Shu S."/>
            <person name="Neupane R."/>
            <person name="Cipriano M."/>
            <person name="Mancuso J."/>
            <person name="Tu H."/>
            <person name="Salamov A."/>
            <person name="Lindquist E."/>
            <person name="Shapiro H."/>
            <person name="Lucas S."/>
            <person name="Grigoriev I.V."/>
            <person name="Cande W.Z."/>
            <person name="Fulton C."/>
            <person name="Rokhsar D.S."/>
            <person name="Dawson S.C."/>
        </authorList>
    </citation>
    <scope>NUCLEOTIDE SEQUENCE [LARGE SCALE GENOMIC DNA]</scope>
    <source>
        <strain evidence="4 5">NEG-M</strain>
    </source>
</reference>
<dbReference type="GO" id="GO:0005737">
    <property type="term" value="C:cytoplasm"/>
    <property type="evidence" value="ECO:0007669"/>
    <property type="project" value="UniProtKB-SubCell"/>
</dbReference>
<dbReference type="GO" id="GO:0006457">
    <property type="term" value="P:protein folding"/>
    <property type="evidence" value="ECO:0007669"/>
    <property type="project" value="TreeGrafter"/>
</dbReference>
<accession>D2VRM1</accession>
<dbReference type="PROSITE" id="PS51203">
    <property type="entry name" value="CS"/>
    <property type="match status" value="1"/>
</dbReference>
<evidence type="ECO:0000259" key="3">
    <source>
        <dbReference type="PROSITE" id="PS51203"/>
    </source>
</evidence>
<dbReference type="KEGG" id="ngr:NAEGRDRAFT_71634"/>
<dbReference type="RefSeq" id="XP_002673161.1">
    <property type="nucleotide sequence ID" value="XM_002673115.1"/>
</dbReference>
<name>D2VRM1_NAEGR</name>
<dbReference type="PANTHER" id="PTHR12356:SF3">
    <property type="entry name" value="NUCLEAR MIGRATION PROTEIN NUDC"/>
    <property type="match status" value="1"/>
</dbReference>
<dbReference type="FunCoup" id="D2VRM1">
    <property type="interactions" value="491"/>
</dbReference>
<dbReference type="InterPro" id="IPR008978">
    <property type="entry name" value="HSP20-like_chaperone"/>
</dbReference>
<dbReference type="CDD" id="cd06467">
    <property type="entry name" value="p23_NUDC_like"/>
    <property type="match status" value="1"/>
</dbReference>
<dbReference type="eggNOG" id="KOG2265">
    <property type="taxonomic scope" value="Eukaryota"/>
</dbReference>
<organism evidence="5">
    <name type="scientific">Naegleria gruberi</name>
    <name type="common">Amoeba</name>
    <dbReference type="NCBI Taxonomy" id="5762"/>
    <lineage>
        <taxon>Eukaryota</taxon>
        <taxon>Discoba</taxon>
        <taxon>Heterolobosea</taxon>
        <taxon>Tetramitia</taxon>
        <taxon>Eutetramitia</taxon>
        <taxon>Vahlkampfiidae</taxon>
        <taxon>Naegleria</taxon>
    </lineage>
</organism>
<dbReference type="SUPFAM" id="SSF49764">
    <property type="entry name" value="HSP20-like chaperones"/>
    <property type="match status" value="1"/>
</dbReference>
<evidence type="ECO:0000256" key="2">
    <source>
        <dbReference type="ARBA" id="ARBA00022490"/>
    </source>
</evidence>
<dbReference type="PANTHER" id="PTHR12356">
    <property type="entry name" value="NUCLEAR MOVEMENT PROTEIN NUDC"/>
    <property type="match status" value="1"/>
</dbReference>